<dbReference type="SUPFAM" id="SSF53474">
    <property type="entry name" value="alpha/beta-Hydrolases"/>
    <property type="match status" value="1"/>
</dbReference>
<comment type="caution">
    <text evidence="2">The sequence shown here is derived from an EMBL/GenBank/DDBJ whole genome shotgun (WGS) entry which is preliminary data.</text>
</comment>
<dbReference type="AlphaFoldDB" id="A0A101I0Y3"/>
<dbReference type="Pfam" id="PF12146">
    <property type="entry name" value="Hydrolase_4"/>
    <property type="match status" value="1"/>
</dbReference>
<keyword evidence="2" id="KW-0378">Hydrolase</keyword>
<sequence length="299" mass="35192">MGFKNLLYEKFFPENEPKGIVQISHGLVEYKRRYYEFINYLTEKNFAVYINDHYGFGENRINDVVGSYERLKVWERLVDDMFTLNSIIRKENPNKKVILLGHSMGSMLSRRYIQRYEGVDGVILSGANGKPFINELLALLISLFETTFFGRRHLSKTLFYIQFGTYNSHFKDRRTLFEWLSTDREKVLDYKNDPYCGIPVSSAFFMDMILGYFRLSKIENVKKVKKDLPILFISGKDDPVGNFGKGVLESYNLYKKVGLNNVSIKFYDGKRHEILNESGRKEIYDDIIFWIKKNVLEEI</sequence>
<dbReference type="Gene3D" id="3.40.50.1820">
    <property type="entry name" value="alpha/beta hydrolase"/>
    <property type="match status" value="1"/>
</dbReference>
<dbReference type="InterPro" id="IPR029058">
    <property type="entry name" value="AB_hydrolase_fold"/>
</dbReference>
<accession>A0A101I0Y3</accession>
<dbReference type="InterPro" id="IPR051044">
    <property type="entry name" value="MAG_DAG_Lipase"/>
</dbReference>
<evidence type="ECO:0000259" key="1">
    <source>
        <dbReference type="Pfam" id="PF12146"/>
    </source>
</evidence>
<dbReference type="PATRIC" id="fig|1635277.3.peg.1341"/>
<dbReference type="GO" id="GO:0016787">
    <property type="term" value="F:hydrolase activity"/>
    <property type="evidence" value="ECO:0007669"/>
    <property type="project" value="UniProtKB-KW"/>
</dbReference>
<organism evidence="2 3">
    <name type="scientific">candidate division TA06 bacterium 34_109</name>
    <dbReference type="NCBI Taxonomy" id="1635277"/>
    <lineage>
        <taxon>Bacteria</taxon>
        <taxon>Bacteria division TA06</taxon>
    </lineage>
</organism>
<gene>
    <name evidence="2" type="ORF">XE03_1095</name>
</gene>
<dbReference type="Proteomes" id="UP000053467">
    <property type="component" value="Unassembled WGS sequence"/>
</dbReference>
<evidence type="ECO:0000313" key="3">
    <source>
        <dbReference type="Proteomes" id="UP000053467"/>
    </source>
</evidence>
<dbReference type="InterPro" id="IPR022742">
    <property type="entry name" value="Hydrolase_4"/>
</dbReference>
<protein>
    <submittedName>
        <fullName evidence="2">Alpha/beta hydrolase family protein</fullName>
    </submittedName>
</protein>
<proteinExistence type="predicted"/>
<evidence type="ECO:0000313" key="2">
    <source>
        <dbReference type="EMBL" id="KUK87006.1"/>
    </source>
</evidence>
<feature type="domain" description="Serine aminopeptidase S33" evidence="1">
    <location>
        <begin position="16"/>
        <end position="278"/>
    </location>
</feature>
<dbReference type="EMBL" id="LGGX01000009">
    <property type="protein sequence ID" value="KUK87006.1"/>
    <property type="molecule type" value="Genomic_DNA"/>
</dbReference>
<dbReference type="PANTHER" id="PTHR11614">
    <property type="entry name" value="PHOSPHOLIPASE-RELATED"/>
    <property type="match status" value="1"/>
</dbReference>
<reference evidence="3" key="1">
    <citation type="journal article" date="2015" name="MBio">
        <title>Genome-Resolved Metagenomic Analysis Reveals Roles for Candidate Phyla and Other Microbial Community Members in Biogeochemical Transformations in Oil Reservoirs.</title>
        <authorList>
            <person name="Hu P."/>
            <person name="Tom L."/>
            <person name="Singh A."/>
            <person name="Thomas B.C."/>
            <person name="Baker B.J."/>
            <person name="Piceno Y.M."/>
            <person name="Andersen G.L."/>
            <person name="Banfield J.F."/>
        </authorList>
    </citation>
    <scope>NUCLEOTIDE SEQUENCE [LARGE SCALE GENOMIC DNA]</scope>
</reference>
<name>A0A101I0Y3_UNCT6</name>